<feature type="non-terminal residue" evidence="1">
    <location>
        <position position="1"/>
    </location>
</feature>
<sequence>DHDRRSCSNRFAYNPFNPFNPFASQNSMMFQDKNMMKVPWQTYRVIRARPAEARICSYCGAMGHKQRQCPIRAVGYPTLNVNNIKKSLKEYFKDPRNKSLRLCGCCGEIGHSGRNCQYRPINHCVPRYQYNLIKEKLKKFKEKYGLSVPKIPRRPRRPRIPNYIAACGCCGNENHNRNDPQCLFQNGAIQPCLNPRLIKSIRELRMYYAENNRSIPPNIRIGPQQPPNVPPPIPPRPQPLFLQRPNNNGNGNGEPNGIGLQPIRNLQNQLQQSLNIQEQNINKIGIGMNQGFNDLNKNINNGFARISNNVNDINQRFNTLDSNINNVFDKINTNIDSANQQINTNLGNINQRIKDFNQNNQRLNINLDNLSQRLITNNQDIGKSIIHFNELIDNINQNIRNININNTHLNTYMLTLENLQNQLAIRNNYNIEELFNNFRNDIRNMVFRQLNLNQRQLLQRIMRINQPKKMSITHRRTINFGISAIKDAPGEITNNIMDEMHIHSFSGSSLAAEV</sequence>
<evidence type="ECO:0000313" key="2">
    <source>
        <dbReference type="Proteomes" id="UP000789366"/>
    </source>
</evidence>
<accession>A0ACA9P2X7</accession>
<dbReference type="EMBL" id="CAJVPW010019221">
    <property type="protein sequence ID" value="CAG8685674.1"/>
    <property type="molecule type" value="Genomic_DNA"/>
</dbReference>
<proteinExistence type="predicted"/>
<evidence type="ECO:0000313" key="1">
    <source>
        <dbReference type="EMBL" id="CAG8685674.1"/>
    </source>
</evidence>
<keyword evidence="2" id="KW-1185">Reference proteome</keyword>
<reference evidence="1" key="1">
    <citation type="submission" date="2021-06" db="EMBL/GenBank/DDBJ databases">
        <authorList>
            <person name="Kallberg Y."/>
            <person name="Tangrot J."/>
            <person name="Rosling A."/>
        </authorList>
    </citation>
    <scope>NUCLEOTIDE SEQUENCE</scope>
    <source>
        <strain evidence="1">28 12/20/2015</strain>
    </source>
</reference>
<name>A0ACA9P2X7_9GLOM</name>
<comment type="caution">
    <text evidence="1">The sequence shown here is derived from an EMBL/GenBank/DDBJ whole genome shotgun (WGS) entry which is preliminary data.</text>
</comment>
<organism evidence="1 2">
    <name type="scientific">Cetraspora pellucida</name>
    <dbReference type="NCBI Taxonomy" id="1433469"/>
    <lineage>
        <taxon>Eukaryota</taxon>
        <taxon>Fungi</taxon>
        <taxon>Fungi incertae sedis</taxon>
        <taxon>Mucoromycota</taxon>
        <taxon>Glomeromycotina</taxon>
        <taxon>Glomeromycetes</taxon>
        <taxon>Diversisporales</taxon>
        <taxon>Gigasporaceae</taxon>
        <taxon>Cetraspora</taxon>
    </lineage>
</organism>
<dbReference type="Proteomes" id="UP000789366">
    <property type="component" value="Unassembled WGS sequence"/>
</dbReference>
<gene>
    <name evidence="1" type="ORF">SPELUC_LOCUS10407</name>
</gene>
<protein>
    <submittedName>
        <fullName evidence="1">8781_t:CDS:1</fullName>
    </submittedName>
</protein>